<dbReference type="Proteomes" id="UP000800094">
    <property type="component" value="Unassembled WGS sequence"/>
</dbReference>
<dbReference type="RefSeq" id="XP_033687244.1">
    <property type="nucleotide sequence ID" value="XM_033826654.1"/>
</dbReference>
<proteinExistence type="predicted"/>
<reference evidence="1" key="1">
    <citation type="journal article" date="2020" name="Stud. Mycol.">
        <title>101 Dothideomycetes genomes: a test case for predicting lifestyles and emergence of pathogens.</title>
        <authorList>
            <person name="Haridas S."/>
            <person name="Albert R."/>
            <person name="Binder M."/>
            <person name="Bloem J."/>
            <person name="Labutti K."/>
            <person name="Salamov A."/>
            <person name="Andreopoulos B."/>
            <person name="Baker S."/>
            <person name="Barry K."/>
            <person name="Bills G."/>
            <person name="Bluhm B."/>
            <person name="Cannon C."/>
            <person name="Castanera R."/>
            <person name="Culley D."/>
            <person name="Daum C."/>
            <person name="Ezra D."/>
            <person name="Gonzalez J."/>
            <person name="Henrissat B."/>
            <person name="Kuo A."/>
            <person name="Liang C."/>
            <person name="Lipzen A."/>
            <person name="Lutzoni F."/>
            <person name="Magnuson J."/>
            <person name="Mondo S."/>
            <person name="Nolan M."/>
            <person name="Ohm R."/>
            <person name="Pangilinan J."/>
            <person name="Park H.-J."/>
            <person name="Ramirez L."/>
            <person name="Alfaro M."/>
            <person name="Sun H."/>
            <person name="Tritt A."/>
            <person name="Yoshinaga Y."/>
            <person name="Zwiers L.-H."/>
            <person name="Turgeon B."/>
            <person name="Goodwin S."/>
            <person name="Spatafora J."/>
            <person name="Crous P."/>
            <person name="Grigoriev I."/>
        </authorList>
    </citation>
    <scope>NUCLEOTIDE SEQUENCE</scope>
    <source>
        <strain evidence="1">CBS 122368</strain>
    </source>
</reference>
<organism evidence="1 2">
    <name type="scientific">Trematosphaeria pertusa</name>
    <dbReference type="NCBI Taxonomy" id="390896"/>
    <lineage>
        <taxon>Eukaryota</taxon>
        <taxon>Fungi</taxon>
        <taxon>Dikarya</taxon>
        <taxon>Ascomycota</taxon>
        <taxon>Pezizomycotina</taxon>
        <taxon>Dothideomycetes</taxon>
        <taxon>Pleosporomycetidae</taxon>
        <taxon>Pleosporales</taxon>
        <taxon>Massarineae</taxon>
        <taxon>Trematosphaeriaceae</taxon>
        <taxon>Trematosphaeria</taxon>
    </lineage>
</organism>
<sequence length="126" mass="14810">MTLNFAKPYAALADGTPYELPYRQDFRYHFFEAAAGIYTSLNDVLKYSKAVLEAAEKLLHEIRERRQSGPLENGWDAYVGVCYDNTGIFFIRIRRSDQKEDVLQLKFQGSEKHAYELRFFYDDTFK</sequence>
<dbReference type="EMBL" id="ML987192">
    <property type="protein sequence ID" value="KAF2252240.1"/>
    <property type="molecule type" value="Genomic_DNA"/>
</dbReference>
<dbReference type="AlphaFoldDB" id="A0A6A6IRL9"/>
<keyword evidence="2" id="KW-1185">Reference proteome</keyword>
<accession>A0A6A6IRL9</accession>
<evidence type="ECO:0000313" key="2">
    <source>
        <dbReference type="Proteomes" id="UP000800094"/>
    </source>
</evidence>
<name>A0A6A6IRL9_9PLEO</name>
<evidence type="ECO:0000313" key="1">
    <source>
        <dbReference type="EMBL" id="KAF2252240.1"/>
    </source>
</evidence>
<gene>
    <name evidence="1" type="ORF">BU26DRAFT_502739</name>
</gene>
<protein>
    <submittedName>
        <fullName evidence="1">Uncharacterized protein</fullName>
    </submittedName>
</protein>
<dbReference type="GeneID" id="54579984"/>
<dbReference type="OrthoDB" id="5946976at2759"/>